<evidence type="ECO:0000256" key="4">
    <source>
        <dbReference type="ARBA" id="ARBA00022448"/>
    </source>
</evidence>
<keyword evidence="6" id="KW-0812">Transmembrane</keyword>
<evidence type="ECO:0000256" key="8">
    <source>
        <dbReference type="ARBA" id="ARBA00023136"/>
    </source>
</evidence>
<dbReference type="SUPFAM" id="SSF103473">
    <property type="entry name" value="MFS general substrate transporter"/>
    <property type="match status" value="1"/>
</dbReference>
<evidence type="ECO:0000256" key="7">
    <source>
        <dbReference type="ARBA" id="ARBA00022989"/>
    </source>
</evidence>
<protein>
    <submittedName>
        <fullName evidence="10">MFS transporter</fullName>
    </submittedName>
</protein>
<dbReference type="PANTHER" id="PTHR23517">
    <property type="entry name" value="RESISTANCE PROTEIN MDTM, PUTATIVE-RELATED-RELATED"/>
    <property type="match status" value="1"/>
</dbReference>
<dbReference type="InterPro" id="IPR036259">
    <property type="entry name" value="MFS_trans_sf"/>
</dbReference>
<gene>
    <name evidence="10" type="ORF">ENP47_08575</name>
</gene>
<dbReference type="GO" id="GO:0022857">
    <property type="term" value="F:transmembrane transporter activity"/>
    <property type="evidence" value="ECO:0007669"/>
    <property type="project" value="InterPro"/>
</dbReference>
<evidence type="ECO:0000313" key="10">
    <source>
        <dbReference type="EMBL" id="HEF65636.1"/>
    </source>
</evidence>
<dbReference type="InterPro" id="IPR011701">
    <property type="entry name" value="MFS"/>
</dbReference>
<reference evidence="10" key="1">
    <citation type="journal article" date="2020" name="mSystems">
        <title>Genome- and Community-Level Interaction Insights into Carbon Utilization and Element Cycling Functions of Hydrothermarchaeota in Hydrothermal Sediment.</title>
        <authorList>
            <person name="Zhou Z."/>
            <person name="Liu Y."/>
            <person name="Xu W."/>
            <person name="Pan J."/>
            <person name="Luo Z.H."/>
            <person name="Li M."/>
        </authorList>
    </citation>
    <scope>NUCLEOTIDE SEQUENCE [LARGE SCALE GENOMIC DNA]</scope>
    <source>
        <strain evidence="10">SpSt-222</strain>
    </source>
</reference>
<keyword evidence="8" id="KW-0472">Membrane</keyword>
<dbReference type="PANTHER" id="PTHR23517:SF3">
    <property type="entry name" value="INTEGRAL MEMBRANE TRANSPORT PROTEIN"/>
    <property type="match status" value="1"/>
</dbReference>
<keyword evidence="5" id="KW-1003">Cell membrane</keyword>
<dbReference type="InterPro" id="IPR005829">
    <property type="entry name" value="Sugar_transporter_CS"/>
</dbReference>
<dbReference type="InterPro" id="IPR001958">
    <property type="entry name" value="Tet-R_TetA/multi-R_MdtG-like"/>
</dbReference>
<evidence type="ECO:0000256" key="3">
    <source>
        <dbReference type="ARBA" id="ARBA00007520"/>
    </source>
</evidence>
<evidence type="ECO:0000259" key="9">
    <source>
        <dbReference type="PROSITE" id="PS50850"/>
    </source>
</evidence>
<dbReference type="PROSITE" id="PS00216">
    <property type="entry name" value="SUGAR_TRANSPORT_1"/>
    <property type="match status" value="1"/>
</dbReference>
<keyword evidence="4" id="KW-0813">Transport</keyword>
<evidence type="ECO:0000256" key="1">
    <source>
        <dbReference type="ARBA" id="ARBA00003279"/>
    </source>
</evidence>
<sequence length="406" mass="41803">MRGTRDLVWPVYLPTVLLAFGQGVMVPVLPLFLREHGASYTVTGLAIAAAWVGTLAADVPVGTLLARIGYRRAFLAGSLIYAAATVGVAFAGKVPAVLIALRLATGVGIALWGLSRHAYLATVVPVEQRGRAIAVFGGINRLGWFLGPALGGWLGTLLGLRWAIVVTAVVAVIAFVVAALAFEPAVRPVVTTRPAPLAAISDVLRSRWSVLVSAGTAQLFGQMLRQTRQVAIPLYGADALGLSAAAIGQIVSLSAMVDMALFWPAGWIMDRWGRKAAAVPSFLLLGLGMALVPMSSSYTELLLVGLLIGLANGLGSGTMMTLGADLAPPGRTGEFLGLWRLIGDGGQALAPLAVGIAADALGIALTAGLCSGLGLLAAGMLVVFVPETRHAQQPAHVSAGSPSQHH</sequence>
<dbReference type="PRINTS" id="PR01035">
    <property type="entry name" value="TCRTETA"/>
</dbReference>
<keyword evidence="7" id="KW-1133">Transmembrane helix</keyword>
<accession>A0A7C1X112</accession>
<dbReference type="EMBL" id="DSJL01000011">
    <property type="protein sequence ID" value="HEF65636.1"/>
    <property type="molecule type" value="Genomic_DNA"/>
</dbReference>
<organism evidence="10">
    <name type="scientific">Thermomicrobium roseum</name>
    <dbReference type="NCBI Taxonomy" id="500"/>
    <lineage>
        <taxon>Bacteria</taxon>
        <taxon>Pseudomonadati</taxon>
        <taxon>Thermomicrobiota</taxon>
        <taxon>Thermomicrobia</taxon>
        <taxon>Thermomicrobiales</taxon>
        <taxon>Thermomicrobiaceae</taxon>
        <taxon>Thermomicrobium</taxon>
    </lineage>
</organism>
<dbReference type="PROSITE" id="PS50850">
    <property type="entry name" value="MFS"/>
    <property type="match status" value="1"/>
</dbReference>
<dbReference type="Gene3D" id="1.20.1250.20">
    <property type="entry name" value="MFS general substrate transporter like domains"/>
    <property type="match status" value="2"/>
</dbReference>
<dbReference type="GO" id="GO:0005886">
    <property type="term" value="C:plasma membrane"/>
    <property type="evidence" value="ECO:0007669"/>
    <property type="project" value="UniProtKB-SubCell"/>
</dbReference>
<dbReference type="CDD" id="cd17325">
    <property type="entry name" value="MFS_MdtG_SLC18_like"/>
    <property type="match status" value="1"/>
</dbReference>
<comment type="caution">
    <text evidence="10">The sequence shown here is derived from an EMBL/GenBank/DDBJ whole genome shotgun (WGS) entry which is preliminary data.</text>
</comment>
<dbReference type="InterPro" id="IPR020846">
    <property type="entry name" value="MFS_dom"/>
</dbReference>
<feature type="domain" description="Major facilitator superfamily (MFS) profile" evidence="9">
    <location>
        <begin position="7"/>
        <end position="389"/>
    </location>
</feature>
<comment type="function">
    <text evidence="1">Resistance to tetracycline by an active tetracycline efflux. This is an energy-dependent process that decreases the accumulation of the antibiotic in whole cells. This protein functions as a metal-tetracycline/H(+) antiporter.</text>
</comment>
<dbReference type="AlphaFoldDB" id="A0A7C1X112"/>
<evidence type="ECO:0000256" key="6">
    <source>
        <dbReference type="ARBA" id="ARBA00022692"/>
    </source>
</evidence>
<evidence type="ECO:0000256" key="2">
    <source>
        <dbReference type="ARBA" id="ARBA00004651"/>
    </source>
</evidence>
<comment type="similarity">
    <text evidence="3">Belongs to the major facilitator superfamily. TCR/Tet family.</text>
</comment>
<comment type="subcellular location">
    <subcellularLocation>
        <location evidence="2">Cell membrane</location>
        <topology evidence="2">Multi-pass membrane protein</topology>
    </subcellularLocation>
</comment>
<dbReference type="Pfam" id="PF07690">
    <property type="entry name" value="MFS_1"/>
    <property type="match status" value="2"/>
</dbReference>
<proteinExistence type="inferred from homology"/>
<dbReference type="InterPro" id="IPR050171">
    <property type="entry name" value="MFS_Transporters"/>
</dbReference>
<name>A0A7C1X112_THERO</name>
<evidence type="ECO:0000256" key="5">
    <source>
        <dbReference type="ARBA" id="ARBA00022475"/>
    </source>
</evidence>